<dbReference type="EMBL" id="JAMLDX010000006">
    <property type="protein sequence ID" value="MCP3730725.1"/>
    <property type="molecule type" value="Genomic_DNA"/>
</dbReference>
<dbReference type="Proteomes" id="UP001139451">
    <property type="component" value="Unassembled WGS sequence"/>
</dbReference>
<keyword evidence="2" id="KW-1185">Reference proteome</keyword>
<protein>
    <submittedName>
        <fullName evidence="1">Uncharacterized protein</fullName>
    </submittedName>
</protein>
<evidence type="ECO:0000313" key="2">
    <source>
        <dbReference type="Proteomes" id="UP001139451"/>
    </source>
</evidence>
<gene>
    <name evidence="1" type="ORF">M9978_09820</name>
</gene>
<comment type="caution">
    <text evidence="1">The sequence shown here is derived from an EMBL/GenBank/DDBJ whole genome shotgun (WGS) entry which is preliminary data.</text>
</comment>
<proteinExistence type="predicted"/>
<reference evidence="1" key="1">
    <citation type="submission" date="2022-05" db="EMBL/GenBank/DDBJ databases">
        <title>Sphingomonas sp. strain MG17 Genome sequencing and assembly.</title>
        <authorList>
            <person name="Kim I."/>
        </authorList>
    </citation>
    <scope>NUCLEOTIDE SEQUENCE</scope>
    <source>
        <strain evidence="1">MG17</strain>
    </source>
</reference>
<dbReference type="RefSeq" id="WP_254292858.1">
    <property type="nucleotide sequence ID" value="NZ_JAMLDX010000006.1"/>
</dbReference>
<accession>A0A9X2HRU1</accession>
<evidence type="ECO:0000313" key="1">
    <source>
        <dbReference type="EMBL" id="MCP3730725.1"/>
    </source>
</evidence>
<sequence length="81" mass="8620">MVGDETMHYDTTPFTAANSGYRIAFHPGERNFCPGCGQSHWSIGRMTAECAFCATALPINNGGTFGPGLFSVTHKPQPLAA</sequence>
<dbReference type="AlphaFoldDB" id="A0A9X2HRU1"/>
<organism evidence="1 2">
    <name type="scientific">Sphingomonas tagetis</name>
    <dbReference type="NCBI Taxonomy" id="2949092"/>
    <lineage>
        <taxon>Bacteria</taxon>
        <taxon>Pseudomonadati</taxon>
        <taxon>Pseudomonadota</taxon>
        <taxon>Alphaproteobacteria</taxon>
        <taxon>Sphingomonadales</taxon>
        <taxon>Sphingomonadaceae</taxon>
        <taxon>Sphingomonas</taxon>
    </lineage>
</organism>
<name>A0A9X2HRU1_9SPHN</name>